<evidence type="ECO:0000313" key="3">
    <source>
        <dbReference type="EMBL" id="RGD74878.1"/>
    </source>
</evidence>
<dbReference type="GO" id="GO:0003677">
    <property type="term" value="F:DNA binding"/>
    <property type="evidence" value="ECO:0007669"/>
    <property type="project" value="InterPro"/>
</dbReference>
<evidence type="ECO:0000313" key="4">
    <source>
        <dbReference type="Proteomes" id="UP000261032"/>
    </source>
</evidence>
<dbReference type="SUPFAM" id="SSF109709">
    <property type="entry name" value="KorB DNA-binding domain-like"/>
    <property type="match status" value="1"/>
</dbReference>
<accession>A0A3E3E1S1</accession>
<comment type="similarity">
    <text evidence="1">Belongs to the ParB family.</text>
</comment>
<dbReference type="Pfam" id="PF02195">
    <property type="entry name" value="ParB_N"/>
    <property type="match status" value="1"/>
</dbReference>
<dbReference type="PANTHER" id="PTHR33375:SF1">
    <property type="entry name" value="CHROMOSOME-PARTITIONING PROTEIN PARB-RELATED"/>
    <property type="match status" value="1"/>
</dbReference>
<dbReference type="InterPro" id="IPR036086">
    <property type="entry name" value="ParB/Sulfiredoxin_sf"/>
</dbReference>
<dbReference type="PANTHER" id="PTHR33375">
    <property type="entry name" value="CHROMOSOME-PARTITIONING PROTEIN PARB-RELATED"/>
    <property type="match status" value="1"/>
</dbReference>
<dbReference type="NCBIfam" id="TIGR00180">
    <property type="entry name" value="parB_part"/>
    <property type="match status" value="1"/>
</dbReference>
<evidence type="ECO:0000259" key="2">
    <source>
        <dbReference type="SMART" id="SM00470"/>
    </source>
</evidence>
<protein>
    <submittedName>
        <fullName evidence="3">ParB/RepB/Spo0J family partition protein</fullName>
    </submittedName>
</protein>
<dbReference type="GO" id="GO:0005694">
    <property type="term" value="C:chromosome"/>
    <property type="evidence" value="ECO:0007669"/>
    <property type="project" value="TreeGrafter"/>
</dbReference>
<dbReference type="SMART" id="SM00470">
    <property type="entry name" value="ParB"/>
    <property type="match status" value="1"/>
</dbReference>
<dbReference type="Gene3D" id="3.90.1530.30">
    <property type="match status" value="1"/>
</dbReference>
<gene>
    <name evidence="3" type="ORF">DXB93_19530</name>
</gene>
<dbReference type="InterPro" id="IPR004437">
    <property type="entry name" value="ParB/RepB/Spo0J"/>
</dbReference>
<proteinExistence type="inferred from homology"/>
<feature type="domain" description="ParB-like N-terminal" evidence="2">
    <location>
        <begin position="37"/>
        <end position="127"/>
    </location>
</feature>
<dbReference type="CDD" id="cd16407">
    <property type="entry name" value="ParB_N_like"/>
    <property type="match status" value="1"/>
</dbReference>
<dbReference type="GO" id="GO:0007059">
    <property type="term" value="P:chromosome segregation"/>
    <property type="evidence" value="ECO:0007669"/>
    <property type="project" value="TreeGrafter"/>
</dbReference>
<comment type="caution">
    <text evidence="3">The sequence shown here is derived from an EMBL/GenBank/DDBJ whole genome shotgun (WGS) entry which is preliminary data.</text>
</comment>
<dbReference type="InterPro" id="IPR003115">
    <property type="entry name" value="ParB_N"/>
</dbReference>
<dbReference type="AlphaFoldDB" id="A0A3E3E1S1"/>
<dbReference type="SUPFAM" id="SSF110849">
    <property type="entry name" value="ParB/Sulfiredoxin"/>
    <property type="match status" value="1"/>
</dbReference>
<sequence>MPRKPLSEVQIPDLNLDEDILFKSKKTKQEDNAEKIINIPLDEITDFPNHPFKIREDKAMVELSESIAKVGVLMPALVRPKEDGGYEMIAGHRRKFASQYANIETMPCIVRNLSDDEATIIMVDTNLRQRENLLPSEKAFAYKMKLDAMKRQGLRTDLTSTPLVEKLSVAELGKEYNESRETVRRYIRLTELIPQILDMVDNDLIALRPAVEISFLDESHQEYLLDVMQQNDCTPSHAQTLKMHKLDKEGALTTDVIDNIMAEEKPNQVEKIKIPKNRIKNFFNNKTSEKEIEDTIIKALELYQRIQQKKRSNRESR</sequence>
<evidence type="ECO:0000256" key="1">
    <source>
        <dbReference type="ARBA" id="ARBA00006295"/>
    </source>
</evidence>
<reference evidence="3 4" key="1">
    <citation type="submission" date="2018-08" db="EMBL/GenBank/DDBJ databases">
        <title>A genome reference for cultivated species of the human gut microbiota.</title>
        <authorList>
            <person name="Zou Y."/>
            <person name="Xue W."/>
            <person name="Luo G."/>
        </authorList>
    </citation>
    <scope>NUCLEOTIDE SEQUENCE [LARGE SCALE GENOMIC DNA]</scope>
    <source>
        <strain evidence="3 4">OM06-4</strain>
    </source>
</reference>
<organism evidence="3 4">
    <name type="scientific">Thomasclavelia ramosa</name>
    <dbReference type="NCBI Taxonomy" id="1547"/>
    <lineage>
        <taxon>Bacteria</taxon>
        <taxon>Bacillati</taxon>
        <taxon>Bacillota</taxon>
        <taxon>Erysipelotrichia</taxon>
        <taxon>Erysipelotrichales</taxon>
        <taxon>Coprobacillaceae</taxon>
        <taxon>Thomasclavelia</taxon>
    </lineage>
</organism>
<dbReference type="InterPro" id="IPR050336">
    <property type="entry name" value="Chromosome_partition/occlusion"/>
</dbReference>
<dbReference type="Gene3D" id="1.10.10.2830">
    <property type="match status" value="1"/>
</dbReference>
<name>A0A3E3E1S1_9FIRM</name>
<dbReference type="RefSeq" id="WP_117582787.1">
    <property type="nucleotide sequence ID" value="NZ_QUSL01000099.1"/>
</dbReference>
<dbReference type="EMBL" id="QUSL01000099">
    <property type="protein sequence ID" value="RGD74878.1"/>
    <property type="molecule type" value="Genomic_DNA"/>
</dbReference>
<dbReference type="Proteomes" id="UP000261032">
    <property type="component" value="Unassembled WGS sequence"/>
</dbReference>